<name>A0AAJ6AH40_9MICC</name>
<evidence type="ECO:0000313" key="2">
    <source>
        <dbReference type="Proteomes" id="UP001224674"/>
    </source>
</evidence>
<proteinExistence type="predicted"/>
<organism evidence="1 2">
    <name type="scientific">Auritidibacter ignavus</name>
    <dbReference type="NCBI Taxonomy" id="678932"/>
    <lineage>
        <taxon>Bacteria</taxon>
        <taxon>Bacillati</taxon>
        <taxon>Actinomycetota</taxon>
        <taxon>Actinomycetes</taxon>
        <taxon>Micrococcales</taxon>
        <taxon>Micrococcaceae</taxon>
        <taxon>Auritidibacter</taxon>
    </lineage>
</organism>
<evidence type="ECO:0000313" key="1">
    <source>
        <dbReference type="EMBL" id="WGH93185.1"/>
    </source>
</evidence>
<dbReference type="AlphaFoldDB" id="A0AAJ6AH40"/>
<reference evidence="1 2" key="1">
    <citation type="submission" date="2023-03" db="EMBL/GenBank/DDBJ databases">
        <title>Complete genome sequences of several Auritidibacter ignavus strains isolated from ear infections.</title>
        <authorList>
            <person name="Baehr T."/>
            <person name="Baumhoegger A.M."/>
        </authorList>
    </citation>
    <scope>NUCLEOTIDE SEQUENCE [LARGE SCALE GENOMIC DNA]</scope>
    <source>
        <strain evidence="1 2">BABAE-6</strain>
    </source>
</reference>
<gene>
    <name evidence="1" type="ORF">QDX21_13010</name>
</gene>
<dbReference type="RefSeq" id="WP_168186046.1">
    <property type="nucleotide sequence ID" value="NZ_CP122566.1"/>
</dbReference>
<keyword evidence="2" id="KW-1185">Reference proteome</keyword>
<dbReference type="Proteomes" id="UP001224674">
    <property type="component" value="Chromosome"/>
</dbReference>
<sequence>MDSPSIFQELIIAQVARQITREEAERHEAIVDMNNRLLDGAIDVEPR</sequence>
<accession>A0AAJ6AH40</accession>
<dbReference type="EMBL" id="CP122566">
    <property type="protein sequence ID" value="WGH93185.1"/>
    <property type="molecule type" value="Genomic_DNA"/>
</dbReference>
<protein>
    <submittedName>
        <fullName evidence="1">Uncharacterized protein</fullName>
    </submittedName>
</protein>